<dbReference type="RefSeq" id="WP_158079724.1">
    <property type="nucleotide sequence ID" value="NZ_CP030241.1"/>
</dbReference>
<dbReference type="EMBL" id="UGPZ01000002">
    <property type="protein sequence ID" value="STY90978.1"/>
    <property type="molecule type" value="Genomic_DNA"/>
</dbReference>
<dbReference type="EMBL" id="CP087781">
    <property type="protein sequence ID" value="UZA51305.1"/>
    <property type="molecule type" value="Genomic_DNA"/>
</dbReference>
<evidence type="ECO:0000256" key="4">
    <source>
        <dbReference type="SAM" id="MobiDB-lite"/>
    </source>
</evidence>
<feature type="region of interest" description="Disordered" evidence="4">
    <location>
        <begin position="93"/>
        <end position="116"/>
    </location>
</feature>
<evidence type="ECO:0000313" key="9">
    <source>
        <dbReference type="EMBL" id="UZA51305.1"/>
    </source>
</evidence>
<keyword evidence="3" id="KW-0378">Hydrolase</keyword>
<protein>
    <submittedName>
        <fullName evidence="6 7">VRR-NUC domain</fullName>
    </submittedName>
</protein>
<keyword evidence="12" id="KW-1185">Reference proteome</keyword>
<proteinExistence type="predicted"/>
<gene>
    <name evidence="7" type="ORF">LP092_02020</name>
    <name evidence="8" type="ORF">LP129_12555</name>
    <name evidence="9" type="ORF">LP129_12585</name>
    <name evidence="6" type="ORF">NCTC9426_01011</name>
</gene>
<evidence type="ECO:0000259" key="5">
    <source>
        <dbReference type="SMART" id="SM00990"/>
    </source>
</evidence>
<evidence type="ECO:0000313" key="8">
    <source>
        <dbReference type="EMBL" id="UZA51299.1"/>
    </source>
</evidence>
<dbReference type="Proteomes" id="UP000254133">
    <property type="component" value="Unassembled WGS sequence"/>
</dbReference>
<dbReference type="Proteomes" id="UP001163283">
    <property type="component" value="Chromosome"/>
</dbReference>
<dbReference type="GO" id="GO:0016788">
    <property type="term" value="F:hydrolase activity, acting on ester bonds"/>
    <property type="evidence" value="ECO:0007669"/>
    <property type="project" value="InterPro"/>
</dbReference>
<evidence type="ECO:0000313" key="11">
    <source>
        <dbReference type="Proteomes" id="UP001163283"/>
    </source>
</evidence>
<evidence type="ECO:0000313" key="10">
    <source>
        <dbReference type="Proteomes" id="UP000254133"/>
    </source>
</evidence>
<sequence>MSQYITRVKNDPEYAVVDAPDKGYIWVKCDFVLKHMKGINIPLPTEDKKEFRSFQAAFHLLIKLDQEHADYRWHYKSEVTFSVPDPDFRETNPIPAIPHLTQNKAKGRDSSKGYNRRHTNGWNSRLVYKEGVVPNAYRRRPDLIIVKNAERRWPGGEVSAEYSVYNHNYADNIKRVVEMKFPNDSLSEGQEKDYQYIAGEDRFSVLHITEDDNWQEQEDAEYAFSPELVPIFAKERLPDAYKLERWVFENLPVIDLLGDVKYSRQELEMSVSKQTVDELENLAPWLFKDVELVISENGNGVYIDTQTGQAIEIISKKDLDDAAEYLMNDMDVPTSIVPTKSNEIEPVSSHSLENNLPSVELGPEIITIQRPKPSAFPVLTTTDKVILALEIGATLALLIPGVNVAAAPLRAGLFLLRMGIMSKRANQVRRTAKIFGH</sequence>
<name>A0A378PQY0_MORBO</name>
<reference evidence="6 10" key="1">
    <citation type="submission" date="2018-06" db="EMBL/GenBank/DDBJ databases">
        <authorList>
            <consortium name="Pathogen Informatics"/>
            <person name="Doyle S."/>
        </authorList>
    </citation>
    <scope>NUCLEOTIDE SEQUENCE [LARGE SCALE GENOMIC DNA]</scope>
    <source>
        <strain evidence="6 10">NCTC9426</strain>
    </source>
</reference>
<dbReference type="GO" id="GO:0004518">
    <property type="term" value="F:nuclease activity"/>
    <property type="evidence" value="ECO:0007669"/>
    <property type="project" value="UniProtKB-KW"/>
</dbReference>
<organism evidence="6 10">
    <name type="scientific">Moraxella bovis</name>
    <dbReference type="NCBI Taxonomy" id="476"/>
    <lineage>
        <taxon>Bacteria</taxon>
        <taxon>Pseudomonadati</taxon>
        <taxon>Pseudomonadota</taxon>
        <taxon>Gammaproteobacteria</taxon>
        <taxon>Moraxellales</taxon>
        <taxon>Moraxellaceae</taxon>
        <taxon>Moraxella</taxon>
    </lineage>
</organism>
<dbReference type="InterPro" id="IPR014883">
    <property type="entry name" value="VRR_NUC"/>
</dbReference>
<dbReference type="SMART" id="SM00990">
    <property type="entry name" value="VRR_NUC"/>
    <property type="match status" value="1"/>
</dbReference>
<evidence type="ECO:0000256" key="2">
    <source>
        <dbReference type="ARBA" id="ARBA00022722"/>
    </source>
</evidence>
<dbReference type="Proteomes" id="UP001163632">
    <property type="component" value="Chromosome"/>
</dbReference>
<evidence type="ECO:0000313" key="12">
    <source>
        <dbReference type="Proteomes" id="UP001163632"/>
    </source>
</evidence>
<dbReference type="AlphaFoldDB" id="A0A378PQY0"/>
<evidence type="ECO:0000256" key="1">
    <source>
        <dbReference type="ARBA" id="ARBA00001946"/>
    </source>
</evidence>
<evidence type="ECO:0000313" key="7">
    <source>
        <dbReference type="EMBL" id="UZA03567.1"/>
    </source>
</evidence>
<evidence type="ECO:0000256" key="3">
    <source>
        <dbReference type="ARBA" id="ARBA00022801"/>
    </source>
</evidence>
<dbReference type="EMBL" id="CP087830">
    <property type="protein sequence ID" value="UZA03567.1"/>
    <property type="molecule type" value="Genomic_DNA"/>
</dbReference>
<evidence type="ECO:0000313" key="6">
    <source>
        <dbReference type="EMBL" id="STY90978.1"/>
    </source>
</evidence>
<reference evidence="7 11" key="2">
    <citation type="journal article" date="2022" name="BMC Microbiol.">
        <title>Whole genome sequencing of Moraxella bovis strains from North America reveals two genotypes with different genetic determinants.</title>
        <authorList>
            <person name="Wynn E.L."/>
            <person name="Hille M.M."/>
            <person name="Loy J.D."/>
            <person name="Schuller G."/>
            <person name="Kuhn K.L."/>
            <person name="Dickey A.M."/>
            <person name="Bono J.L."/>
            <person name="Clawson M.L."/>
        </authorList>
    </citation>
    <scope>NUCLEOTIDE SEQUENCE [LARGE SCALE GENOMIC DNA]</scope>
    <source>
        <strain evidence="7">SAM102599</strain>
        <strain evidence="8 11">SAM57978</strain>
    </source>
</reference>
<dbReference type="Pfam" id="PF08774">
    <property type="entry name" value="VRR_NUC"/>
    <property type="match status" value="1"/>
</dbReference>
<accession>A0A378PQY0</accession>
<keyword evidence="2" id="KW-0540">Nuclease</keyword>
<comment type="cofactor">
    <cofactor evidence="1">
        <name>Mg(2+)</name>
        <dbReference type="ChEBI" id="CHEBI:18420"/>
    </cofactor>
</comment>
<dbReference type="EMBL" id="CP087781">
    <property type="protein sequence ID" value="UZA51299.1"/>
    <property type="molecule type" value="Genomic_DNA"/>
</dbReference>
<feature type="domain" description="VRR-NUC" evidence="5">
    <location>
        <begin position="115"/>
        <end position="210"/>
    </location>
</feature>